<organism evidence="1 2">
    <name type="scientific">Colletotrichum chrysophilum</name>
    <dbReference type="NCBI Taxonomy" id="1836956"/>
    <lineage>
        <taxon>Eukaryota</taxon>
        <taxon>Fungi</taxon>
        <taxon>Dikarya</taxon>
        <taxon>Ascomycota</taxon>
        <taxon>Pezizomycotina</taxon>
        <taxon>Sordariomycetes</taxon>
        <taxon>Hypocreomycetidae</taxon>
        <taxon>Glomerellales</taxon>
        <taxon>Glomerellaceae</taxon>
        <taxon>Colletotrichum</taxon>
        <taxon>Colletotrichum gloeosporioides species complex</taxon>
    </lineage>
</organism>
<gene>
    <name evidence="1" type="ORF">CCHR01_17344</name>
</gene>
<protein>
    <submittedName>
        <fullName evidence="1">Uncharacterized protein</fullName>
    </submittedName>
</protein>
<evidence type="ECO:0000313" key="2">
    <source>
        <dbReference type="Proteomes" id="UP001243330"/>
    </source>
</evidence>
<sequence length="87" mass="10008">MLWWSGTRSWNCRTRSFGRKAAKWRTETTSFKGRMRGWKHDSTISRPKLRIYLSTSANSATISKAFGRCLDPKSQKLAALAWKKVLG</sequence>
<name>A0AAD9A2M1_9PEZI</name>
<accession>A0AAD9A2M1</accession>
<dbReference type="Proteomes" id="UP001243330">
    <property type="component" value="Unassembled WGS sequence"/>
</dbReference>
<feature type="non-terminal residue" evidence="1">
    <location>
        <position position="87"/>
    </location>
</feature>
<dbReference type="EMBL" id="JAQOWY010000601">
    <property type="protein sequence ID" value="KAK1840043.1"/>
    <property type="molecule type" value="Genomic_DNA"/>
</dbReference>
<keyword evidence="2" id="KW-1185">Reference proteome</keyword>
<evidence type="ECO:0000313" key="1">
    <source>
        <dbReference type="EMBL" id="KAK1840043.1"/>
    </source>
</evidence>
<proteinExistence type="predicted"/>
<reference evidence="1" key="1">
    <citation type="submission" date="2023-01" db="EMBL/GenBank/DDBJ databases">
        <title>Colletotrichum chrysophilum M932 genome sequence.</title>
        <authorList>
            <person name="Baroncelli R."/>
        </authorList>
    </citation>
    <scope>NUCLEOTIDE SEQUENCE</scope>
    <source>
        <strain evidence="1">M932</strain>
    </source>
</reference>
<comment type="caution">
    <text evidence="1">The sequence shown here is derived from an EMBL/GenBank/DDBJ whole genome shotgun (WGS) entry which is preliminary data.</text>
</comment>
<dbReference type="AlphaFoldDB" id="A0AAD9A2M1"/>